<dbReference type="FunFam" id="2.70.70.10:FF:000019">
    <property type="entry name" value="M23 family peptidase"/>
    <property type="match status" value="1"/>
</dbReference>
<dbReference type="InterPro" id="IPR050570">
    <property type="entry name" value="Cell_wall_metabolism_enzyme"/>
</dbReference>
<name>A0AA94EFB7_9GAMM</name>
<dbReference type="EMBL" id="PIPS01000002">
    <property type="protein sequence ID" value="RUO43561.1"/>
    <property type="molecule type" value="Genomic_DNA"/>
</dbReference>
<dbReference type="PANTHER" id="PTHR21666:SF285">
    <property type="entry name" value="M23 FAMILY METALLOPEPTIDASE"/>
    <property type="match status" value="1"/>
</dbReference>
<dbReference type="AlphaFoldDB" id="A0AA94EFB7"/>
<evidence type="ECO:0000313" key="4">
    <source>
        <dbReference type="Proteomes" id="UP000286680"/>
    </source>
</evidence>
<comment type="caution">
    <text evidence="3">The sequence shown here is derived from an EMBL/GenBank/DDBJ whole genome shotgun (WGS) entry which is preliminary data.</text>
</comment>
<dbReference type="Proteomes" id="UP000286680">
    <property type="component" value="Unassembled WGS sequence"/>
</dbReference>
<organism evidence="3 4">
    <name type="scientific">Idiomarina aquatica</name>
    <dbReference type="NCBI Taxonomy" id="1327752"/>
    <lineage>
        <taxon>Bacteria</taxon>
        <taxon>Pseudomonadati</taxon>
        <taxon>Pseudomonadota</taxon>
        <taxon>Gammaproteobacteria</taxon>
        <taxon>Alteromonadales</taxon>
        <taxon>Idiomarinaceae</taxon>
        <taxon>Idiomarina</taxon>
    </lineage>
</organism>
<dbReference type="Gene3D" id="2.70.70.10">
    <property type="entry name" value="Glucose Permease (Domain IIA)"/>
    <property type="match status" value="1"/>
</dbReference>
<dbReference type="CDD" id="cd12797">
    <property type="entry name" value="M23_peptidase"/>
    <property type="match status" value="1"/>
</dbReference>
<dbReference type="RefSeq" id="WP_126820081.1">
    <property type="nucleotide sequence ID" value="NZ_PIPS01000002.1"/>
</dbReference>
<keyword evidence="1" id="KW-0732">Signal</keyword>
<dbReference type="SUPFAM" id="SSF51261">
    <property type="entry name" value="Duplicated hybrid motif"/>
    <property type="match status" value="1"/>
</dbReference>
<dbReference type="InterPro" id="IPR011055">
    <property type="entry name" value="Dup_hybrid_motif"/>
</dbReference>
<sequence>MRSLIAGVLTLVASALTGAPALANDIPLALSGERTQGALLLGKTHPEAEVRLNDKDVAVTPDGYFVIGFARKADLQQTVTVRLNGQQRSETLTLSEREYNIERVDGVPQRTVTPDPEQVKRTKREAAKVWRARQHRSDRTDFLAPLIKPAEGRISGYYGSQRILNGEPRNPHYGEDIAAPTGTPVKAPWSGVVTLAEPDLFYSGGTIIIDHGYRVNTTYLHLNSVDVEVGQTIEQGDVIGTIGATGRATGPHLDWRVNWGQERLDPSLLYSLYE</sequence>
<protein>
    <submittedName>
        <fullName evidence="3">Peptidase</fullName>
    </submittedName>
</protein>
<evidence type="ECO:0000256" key="1">
    <source>
        <dbReference type="SAM" id="SignalP"/>
    </source>
</evidence>
<reference evidence="4" key="1">
    <citation type="journal article" date="2018" name="Front. Microbiol.">
        <title>Genome-Based Analysis Reveals the Taxonomy and Diversity of the Family Idiomarinaceae.</title>
        <authorList>
            <person name="Liu Y."/>
            <person name="Lai Q."/>
            <person name="Shao Z."/>
        </authorList>
    </citation>
    <scope>NUCLEOTIDE SEQUENCE [LARGE SCALE GENOMIC DNA]</scope>
    <source>
        <strain evidence="4">SN-14</strain>
    </source>
</reference>
<feature type="chain" id="PRO_5041683980" evidence="1">
    <location>
        <begin position="24"/>
        <end position="274"/>
    </location>
</feature>
<keyword evidence="4" id="KW-1185">Reference proteome</keyword>
<dbReference type="InterPro" id="IPR016047">
    <property type="entry name" value="M23ase_b-sheet_dom"/>
</dbReference>
<feature type="domain" description="M23ase beta-sheet core" evidence="2">
    <location>
        <begin position="171"/>
        <end position="266"/>
    </location>
</feature>
<accession>A0AA94EFB7</accession>
<dbReference type="Pfam" id="PF01551">
    <property type="entry name" value="Peptidase_M23"/>
    <property type="match status" value="1"/>
</dbReference>
<evidence type="ECO:0000259" key="2">
    <source>
        <dbReference type="Pfam" id="PF01551"/>
    </source>
</evidence>
<dbReference type="PANTHER" id="PTHR21666">
    <property type="entry name" value="PEPTIDASE-RELATED"/>
    <property type="match status" value="1"/>
</dbReference>
<proteinExistence type="predicted"/>
<evidence type="ECO:0000313" key="3">
    <source>
        <dbReference type="EMBL" id="RUO43561.1"/>
    </source>
</evidence>
<dbReference type="GO" id="GO:0004222">
    <property type="term" value="F:metalloendopeptidase activity"/>
    <property type="evidence" value="ECO:0007669"/>
    <property type="project" value="TreeGrafter"/>
</dbReference>
<gene>
    <name evidence="3" type="ORF">CWE23_09520</name>
</gene>
<feature type="signal peptide" evidence="1">
    <location>
        <begin position="1"/>
        <end position="23"/>
    </location>
</feature>